<evidence type="ECO:0000313" key="3">
    <source>
        <dbReference type="Proteomes" id="UP000778864"/>
    </source>
</evidence>
<evidence type="ECO:0000313" key="2">
    <source>
        <dbReference type="EMBL" id="WMS18939.1"/>
    </source>
</evidence>
<dbReference type="Gene3D" id="3.40.630.30">
    <property type="match status" value="1"/>
</dbReference>
<protein>
    <submittedName>
        <fullName evidence="1">Uncharacterized protein</fullName>
    </submittedName>
</protein>
<sequence length="81" mass="9428">MIIEKAIIEQYEAIRAFYHFLIDGLQDSIYDIGWKKDIYPEPEYLMSSITKGELFIGLIDNNIIVAMVINHESNEGYQNID</sequence>
<name>A0A942WPT7_VEIPA</name>
<dbReference type="Proteomes" id="UP001228955">
    <property type="component" value="Chromosome"/>
</dbReference>
<evidence type="ECO:0000313" key="1">
    <source>
        <dbReference type="EMBL" id="MBS4892728.1"/>
    </source>
</evidence>
<dbReference type="GeneID" id="69653271"/>
<organism evidence="1 3">
    <name type="scientific">Veillonella parvula</name>
    <name type="common">Staphylococcus parvulus</name>
    <dbReference type="NCBI Taxonomy" id="29466"/>
    <lineage>
        <taxon>Bacteria</taxon>
        <taxon>Bacillati</taxon>
        <taxon>Bacillota</taxon>
        <taxon>Negativicutes</taxon>
        <taxon>Veillonellales</taxon>
        <taxon>Veillonellaceae</taxon>
        <taxon>Veillonella</taxon>
    </lineage>
</organism>
<proteinExistence type="predicted"/>
<dbReference type="AlphaFoldDB" id="A0A942WPT7"/>
<reference evidence="1" key="1">
    <citation type="submission" date="2021-02" db="EMBL/GenBank/DDBJ databases">
        <title>Infant gut strain persistence is associated with maternal origin, phylogeny, and functional potential including surface adhesion and iron acquisition.</title>
        <authorList>
            <person name="Lou Y.C."/>
        </authorList>
    </citation>
    <scope>NUCLEOTIDE SEQUENCE</scope>
    <source>
        <strain evidence="1">L3_108_031G1_dasL3_108_031G1_concoct_20</strain>
    </source>
</reference>
<reference evidence="2" key="2">
    <citation type="submission" date="2023-08" db="EMBL/GenBank/DDBJ databases">
        <title>Veillonella_parvula_DSM 2007_complete_genome_hifiasm_Zymo_Research_D6332.</title>
        <authorList>
            <person name="Damerum A."/>
        </authorList>
    </citation>
    <scope>NUCLEOTIDE SEQUENCE</scope>
    <source>
        <strain evidence="2">DSM 2007</strain>
    </source>
</reference>
<accession>A0A942WPT7</accession>
<dbReference type="Proteomes" id="UP000778864">
    <property type="component" value="Unassembled WGS sequence"/>
</dbReference>
<dbReference type="EMBL" id="JAGZMU010000001">
    <property type="protein sequence ID" value="MBS4892728.1"/>
    <property type="molecule type" value="Genomic_DNA"/>
</dbReference>
<dbReference type="RefSeq" id="WP_021148019.1">
    <property type="nucleotide sequence ID" value="NZ_CBDENT010000035.1"/>
</dbReference>
<dbReference type="EMBL" id="CP133463">
    <property type="protein sequence ID" value="WMS18939.1"/>
    <property type="molecule type" value="Genomic_DNA"/>
</dbReference>
<gene>
    <name evidence="1" type="ORF">KHZ90_02985</name>
    <name evidence="2" type="ORF">RDV51_05680</name>
</gene>